<evidence type="ECO:0000313" key="1">
    <source>
        <dbReference type="EMBL" id="MCA9381352.1"/>
    </source>
</evidence>
<reference evidence="1" key="2">
    <citation type="journal article" date="2021" name="Microbiome">
        <title>Successional dynamics and alternative stable states in a saline activated sludge microbial community over 9 years.</title>
        <authorList>
            <person name="Wang Y."/>
            <person name="Ye J."/>
            <person name="Ju F."/>
            <person name="Liu L."/>
            <person name="Boyd J.A."/>
            <person name="Deng Y."/>
            <person name="Parks D.H."/>
            <person name="Jiang X."/>
            <person name="Yin X."/>
            <person name="Woodcroft B.J."/>
            <person name="Tyson G.W."/>
            <person name="Hugenholtz P."/>
            <person name="Polz M.F."/>
            <person name="Zhang T."/>
        </authorList>
    </citation>
    <scope>NUCLEOTIDE SEQUENCE</scope>
    <source>
        <strain evidence="1">HKST-UBA13</strain>
    </source>
</reference>
<organism evidence="1 2">
    <name type="scientific">Candidatus Dojkabacteria bacterium</name>
    <dbReference type="NCBI Taxonomy" id="2099670"/>
    <lineage>
        <taxon>Bacteria</taxon>
        <taxon>Candidatus Dojkabacteria</taxon>
    </lineage>
</organism>
<dbReference type="AlphaFoldDB" id="A0A955L1U1"/>
<sequence length="191" mass="22131">MISKLNSKLPNVSNSLEYERVEKISLDLQEILEEIYYKSPAGGCYLIGHCLSEILNEYGLVSRKVTGKLALHIKNTNDKYAKYGIINLKGHYIGNYHTWCEVVINNETYIIDPSLKYNKLALKQYFDIKVNNKIPNLVFSKKANTYIYKYIEDISLECQSMSFLKRISTCRINEIVTKTLEKQNNEIRKAS</sequence>
<dbReference type="EMBL" id="JAGQLJ010000086">
    <property type="protein sequence ID" value="MCA9381352.1"/>
    <property type="molecule type" value="Genomic_DNA"/>
</dbReference>
<dbReference type="InterPro" id="IPR038765">
    <property type="entry name" value="Papain-like_cys_pep_sf"/>
</dbReference>
<dbReference type="SUPFAM" id="SSF54001">
    <property type="entry name" value="Cysteine proteinases"/>
    <property type="match status" value="1"/>
</dbReference>
<proteinExistence type="predicted"/>
<dbReference type="Gene3D" id="3.10.620.30">
    <property type="match status" value="1"/>
</dbReference>
<comment type="caution">
    <text evidence="1">The sequence shown here is derived from an EMBL/GenBank/DDBJ whole genome shotgun (WGS) entry which is preliminary data.</text>
</comment>
<reference evidence="1" key="1">
    <citation type="submission" date="2020-04" db="EMBL/GenBank/DDBJ databases">
        <authorList>
            <person name="Zhang T."/>
        </authorList>
    </citation>
    <scope>NUCLEOTIDE SEQUENCE</scope>
    <source>
        <strain evidence="1">HKST-UBA13</strain>
    </source>
</reference>
<accession>A0A955L1U1</accession>
<evidence type="ECO:0000313" key="2">
    <source>
        <dbReference type="Proteomes" id="UP000775877"/>
    </source>
</evidence>
<protein>
    <submittedName>
        <fullName evidence="1">Uncharacterized protein</fullName>
    </submittedName>
</protein>
<name>A0A955L1U1_9BACT</name>
<gene>
    <name evidence="1" type="ORF">KC678_03745</name>
</gene>
<dbReference type="Proteomes" id="UP000775877">
    <property type="component" value="Unassembled WGS sequence"/>
</dbReference>